<reference evidence="1" key="1">
    <citation type="submission" date="2020-07" db="EMBL/GenBank/DDBJ databases">
        <title>Multicomponent nature underlies the extraordinary mechanical properties of spider dragline silk.</title>
        <authorList>
            <person name="Kono N."/>
            <person name="Nakamura H."/>
            <person name="Mori M."/>
            <person name="Yoshida Y."/>
            <person name="Ohtoshi R."/>
            <person name="Malay A.D."/>
            <person name="Moran D.A.P."/>
            <person name="Tomita M."/>
            <person name="Numata K."/>
            <person name="Arakawa K."/>
        </authorList>
    </citation>
    <scope>NUCLEOTIDE SEQUENCE</scope>
</reference>
<organism evidence="1 2">
    <name type="scientific">Trichonephila clavata</name>
    <name type="common">Joro spider</name>
    <name type="synonym">Nephila clavata</name>
    <dbReference type="NCBI Taxonomy" id="2740835"/>
    <lineage>
        <taxon>Eukaryota</taxon>
        <taxon>Metazoa</taxon>
        <taxon>Ecdysozoa</taxon>
        <taxon>Arthropoda</taxon>
        <taxon>Chelicerata</taxon>
        <taxon>Arachnida</taxon>
        <taxon>Araneae</taxon>
        <taxon>Araneomorphae</taxon>
        <taxon>Entelegynae</taxon>
        <taxon>Araneoidea</taxon>
        <taxon>Nephilidae</taxon>
        <taxon>Trichonephila</taxon>
    </lineage>
</organism>
<evidence type="ECO:0000313" key="2">
    <source>
        <dbReference type="Proteomes" id="UP000887116"/>
    </source>
</evidence>
<name>A0A8X6FWZ3_TRICU</name>
<proteinExistence type="predicted"/>
<dbReference type="Proteomes" id="UP000887116">
    <property type="component" value="Unassembled WGS sequence"/>
</dbReference>
<gene>
    <name evidence="1" type="ORF">TNCT_550661</name>
</gene>
<protein>
    <submittedName>
        <fullName evidence="1">Uncharacterized protein</fullName>
    </submittedName>
</protein>
<dbReference type="EMBL" id="BMAO01033382">
    <property type="protein sequence ID" value="GFQ89174.1"/>
    <property type="molecule type" value="Genomic_DNA"/>
</dbReference>
<dbReference type="AlphaFoldDB" id="A0A8X6FWZ3"/>
<evidence type="ECO:0000313" key="1">
    <source>
        <dbReference type="EMBL" id="GFQ89174.1"/>
    </source>
</evidence>
<comment type="caution">
    <text evidence="1">The sequence shown here is derived from an EMBL/GenBank/DDBJ whole genome shotgun (WGS) entry which is preliminary data.</text>
</comment>
<keyword evidence="2" id="KW-1185">Reference proteome</keyword>
<accession>A0A8X6FWZ3</accession>
<sequence>MLILLREEIPTKQFLMPLLHPADVPLSHWDSAQLEGRVPPNNFLTLGGEGGSQIATVQSTLNPHPACSSLPDCEA</sequence>